<dbReference type="AlphaFoldDB" id="A0A0U5G0N1"/>
<accession>A0A0U5G0N1</accession>
<dbReference type="STRING" id="454130.A0A0U5G0N1"/>
<protein>
    <submittedName>
        <fullName evidence="1">Uncharacterized protein</fullName>
    </submittedName>
</protein>
<organism evidence="1 2">
    <name type="scientific">Aspergillus calidoustus</name>
    <dbReference type="NCBI Taxonomy" id="454130"/>
    <lineage>
        <taxon>Eukaryota</taxon>
        <taxon>Fungi</taxon>
        <taxon>Dikarya</taxon>
        <taxon>Ascomycota</taxon>
        <taxon>Pezizomycotina</taxon>
        <taxon>Eurotiomycetes</taxon>
        <taxon>Eurotiomycetidae</taxon>
        <taxon>Eurotiales</taxon>
        <taxon>Aspergillaceae</taxon>
        <taxon>Aspergillus</taxon>
        <taxon>Aspergillus subgen. Nidulantes</taxon>
    </lineage>
</organism>
<dbReference type="OrthoDB" id="5952526at2759"/>
<dbReference type="OMA" id="MYSHETK"/>
<gene>
    <name evidence="1" type="ORF">ASPCAL06306</name>
</gene>
<reference evidence="2" key="1">
    <citation type="journal article" date="2016" name="Genome Announc.">
        <title>Draft genome sequences of fungus Aspergillus calidoustus.</title>
        <authorList>
            <person name="Horn F."/>
            <person name="Linde J."/>
            <person name="Mattern D.J."/>
            <person name="Walther G."/>
            <person name="Guthke R."/>
            <person name="Scherlach K."/>
            <person name="Martin K."/>
            <person name="Brakhage A.A."/>
            <person name="Petzke L."/>
            <person name="Valiante V."/>
        </authorList>
    </citation>
    <scope>NUCLEOTIDE SEQUENCE [LARGE SCALE GENOMIC DNA]</scope>
    <source>
        <strain evidence="2">SF006504</strain>
    </source>
</reference>
<evidence type="ECO:0000313" key="1">
    <source>
        <dbReference type="EMBL" id="CEL05187.1"/>
    </source>
</evidence>
<dbReference type="Proteomes" id="UP000054771">
    <property type="component" value="Unassembled WGS sequence"/>
</dbReference>
<proteinExistence type="predicted"/>
<keyword evidence="2" id="KW-1185">Reference proteome</keyword>
<dbReference type="EMBL" id="CDMC01000005">
    <property type="protein sequence ID" value="CEL05187.1"/>
    <property type="molecule type" value="Genomic_DNA"/>
</dbReference>
<evidence type="ECO:0000313" key="2">
    <source>
        <dbReference type="Proteomes" id="UP000054771"/>
    </source>
</evidence>
<name>A0A0U5G0N1_ASPCI</name>
<sequence length="274" mass="30720">MMALVGATPSKGIGHFWVMHETRDCMRARFDWADALADMGTRTGVEEQLAHFLAMLGLCRSDNMGLRSLVPGIMLRLNKDQECYDFIKWFFVGEDDYDWGNTDLPFLDIKDANVFEDVEVFTKNKWADLTQLVSLTLLKIKLLLDFKALQSSTITVGAKVPREVLDNIRSGIPLSPVIVKAKRLVQSDNHTVVILKLRQQIGQLVTSTCEGAKQALVGLAALPRQAQFPWLLLHGNIEEADMALTNVEDAWRQLPAAREFVKSLQARVIAIKPS</sequence>